<evidence type="ECO:0000256" key="4">
    <source>
        <dbReference type="ARBA" id="ARBA00023015"/>
    </source>
</evidence>
<dbReference type="PANTHER" id="PTHR46567">
    <property type="entry name" value="MEDIATOR OF RNA POLYMERASE II TRANSCRIPTION SUBUNIT 12"/>
    <property type="match status" value="1"/>
</dbReference>
<dbReference type="SMART" id="SM01281">
    <property type="entry name" value="Med12"/>
    <property type="match status" value="1"/>
</dbReference>
<evidence type="ECO:0000256" key="7">
    <source>
        <dbReference type="ARBA" id="ARBA00023242"/>
    </source>
</evidence>
<evidence type="ECO:0000259" key="9">
    <source>
        <dbReference type="SMART" id="SM01281"/>
    </source>
</evidence>
<evidence type="ECO:0000313" key="10">
    <source>
        <dbReference type="EMBL" id="KAJ1359715.1"/>
    </source>
</evidence>
<evidence type="ECO:0000256" key="3">
    <source>
        <dbReference type="ARBA" id="ARBA00022491"/>
    </source>
</evidence>
<dbReference type="Pfam" id="PF09497">
    <property type="entry name" value="Med12"/>
    <property type="match status" value="1"/>
</dbReference>
<evidence type="ECO:0000256" key="2">
    <source>
        <dbReference type="ARBA" id="ARBA00010289"/>
    </source>
</evidence>
<dbReference type="GO" id="GO:0003712">
    <property type="term" value="F:transcription coregulator activity"/>
    <property type="evidence" value="ECO:0007669"/>
    <property type="project" value="InterPro"/>
</dbReference>
<dbReference type="InterPro" id="IPR021990">
    <property type="entry name" value="Mediator_Med12_LCEWAV"/>
</dbReference>
<proteinExistence type="inferred from homology"/>
<comment type="caution">
    <text evidence="10">The sequence shown here is derived from an EMBL/GenBank/DDBJ whole genome shotgun (WGS) entry which is preliminary data.</text>
</comment>
<organism evidence="10 11">
    <name type="scientific">Parelaphostrongylus tenuis</name>
    <name type="common">Meningeal worm</name>
    <dbReference type="NCBI Taxonomy" id="148309"/>
    <lineage>
        <taxon>Eukaryota</taxon>
        <taxon>Metazoa</taxon>
        <taxon>Ecdysozoa</taxon>
        <taxon>Nematoda</taxon>
        <taxon>Chromadorea</taxon>
        <taxon>Rhabditida</taxon>
        <taxon>Rhabditina</taxon>
        <taxon>Rhabditomorpha</taxon>
        <taxon>Strongyloidea</taxon>
        <taxon>Metastrongylidae</taxon>
        <taxon>Parelaphostrongylus</taxon>
    </lineage>
</organism>
<keyword evidence="4" id="KW-0805">Transcription regulation</keyword>
<comment type="similarity">
    <text evidence="2">Belongs to the Mediator complex subunit 12 family.</text>
</comment>
<keyword evidence="3" id="KW-0678">Repressor</keyword>
<keyword evidence="6" id="KW-0804">Transcription</keyword>
<sequence>MACSVVKVKRKFNSRLRLIYAGKNNNLMSAKTSKVLSWYQSTADKRILRRHKIGPPDVHPQEPRQEEDNLSNERLRKGYQVGTTPYEHEYLLFNSRSAKLDRLDEAHTKFGVLLNSVLHRKGEINANLDKERRKNRETAGAQFASAKAKERASWFTDLARGKALSQLAKKVPTIKRREEGLEYLCDYKIPSFRALWYLKVTAALTGSPNTTKQKKSISDLFSAEYKDIFVKAIKEITIRMWDVNDISTCPIYKERWIYISNLSKSAFEDGVIERQDFLNELCDIFSDFFVRRVKNEEKLPQLRIYLLFLTQFLRHINNNLILARRLAHMIAMKLRLYKMEYDEQNNTVSKGAEAFTALAQCSALRPVIHLLTAVLQNIVIDAPAAVIWNKFKVSTTDKLPFILSQLCGSPLDLLPCAVHELPLPAGKDSERFAEILKLRTTEIVRRSQAVQGKWSFNQKEQFVFAKLVDSCLDVIGILDSSDILEPNVIPAIATRIFNF</sequence>
<evidence type="ECO:0000313" key="11">
    <source>
        <dbReference type="Proteomes" id="UP001196413"/>
    </source>
</evidence>
<dbReference type="Proteomes" id="UP001196413">
    <property type="component" value="Unassembled WGS sequence"/>
</dbReference>
<keyword evidence="5" id="KW-0010">Activator</keyword>
<dbReference type="GO" id="GO:0016592">
    <property type="term" value="C:mediator complex"/>
    <property type="evidence" value="ECO:0007669"/>
    <property type="project" value="InterPro"/>
</dbReference>
<evidence type="ECO:0000256" key="6">
    <source>
        <dbReference type="ARBA" id="ARBA00023163"/>
    </source>
</evidence>
<evidence type="ECO:0000256" key="8">
    <source>
        <dbReference type="SAM" id="MobiDB-lite"/>
    </source>
</evidence>
<dbReference type="InterPro" id="IPR019035">
    <property type="entry name" value="Mediator_Med12"/>
</dbReference>
<keyword evidence="11" id="KW-1185">Reference proteome</keyword>
<evidence type="ECO:0000256" key="1">
    <source>
        <dbReference type="ARBA" id="ARBA00004123"/>
    </source>
</evidence>
<accession>A0AAD5MJH3</accession>
<evidence type="ECO:0000256" key="5">
    <source>
        <dbReference type="ARBA" id="ARBA00023159"/>
    </source>
</evidence>
<feature type="region of interest" description="Disordered" evidence="8">
    <location>
        <begin position="52"/>
        <end position="75"/>
    </location>
</feature>
<feature type="domain" description="Mediator complex subunit Med12" evidence="9">
    <location>
        <begin position="142"/>
        <end position="199"/>
    </location>
</feature>
<dbReference type="AlphaFoldDB" id="A0AAD5MJH3"/>
<keyword evidence="7" id="KW-0539">Nucleus</keyword>
<dbReference type="GO" id="GO:0006357">
    <property type="term" value="P:regulation of transcription by RNA polymerase II"/>
    <property type="evidence" value="ECO:0007669"/>
    <property type="project" value="InterPro"/>
</dbReference>
<feature type="compositionally biased region" description="Basic and acidic residues" evidence="8">
    <location>
        <begin position="59"/>
        <end position="75"/>
    </location>
</feature>
<name>A0AAD5MJH3_PARTN</name>
<dbReference type="Pfam" id="PF12145">
    <property type="entry name" value="Med12-LCEWAV"/>
    <property type="match status" value="1"/>
</dbReference>
<reference evidence="10" key="1">
    <citation type="submission" date="2021-06" db="EMBL/GenBank/DDBJ databases">
        <title>Parelaphostrongylus tenuis whole genome reference sequence.</title>
        <authorList>
            <person name="Garwood T.J."/>
            <person name="Larsen P.A."/>
            <person name="Fountain-Jones N.M."/>
            <person name="Garbe J.R."/>
            <person name="Macchietto M.G."/>
            <person name="Kania S.A."/>
            <person name="Gerhold R.W."/>
            <person name="Richards J.E."/>
            <person name="Wolf T.M."/>
        </authorList>
    </citation>
    <scope>NUCLEOTIDE SEQUENCE</scope>
    <source>
        <strain evidence="10">MNPRO001-30</strain>
        <tissue evidence="10">Meninges</tissue>
    </source>
</reference>
<gene>
    <name evidence="10" type="primary">MED12L</name>
    <name evidence="10" type="ORF">KIN20_018498</name>
</gene>
<comment type="subcellular location">
    <subcellularLocation>
        <location evidence="1">Nucleus</location>
    </subcellularLocation>
</comment>
<dbReference type="EMBL" id="JAHQIW010003679">
    <property type="protein sequence ID" value="KAJ1359715.1"/>
    <property type="molecule type" value="Genomic_DNA"/>
</dbReference>
<dbReference type="PANTHER" id="PTHR46567:SF1">
    <property type="entry name" value="MEDIATOR OF RNA POLYMERASE II TRANSCRIPTION SUBUNIT 12"/>
    <property type="match status" value="1"/>
</dbReference>
<protein>
    <submittedName>
        <fullName evidence="10">Mediator of RNA polymerase II transcription subunit 12-like protein</fullName>
    </submittedName>
</protein>